<protein>
    <submittedName>
        <fullName evidence="3">SAVED domain-containing protein</fullName>
    </submittedName>
</protein>
<organism evidence="3 4">
    <name type="scientific">Deinococcus wulumuqiensis</name>
    <dbReference type="NCBI Taxonomy" id="980427"/>
    <lineage>
        <taxon>Bacteria</taxon>
        <taxon>Thermotogati</taxon>
        <taxon>Deinococcota</taxon>
        <taxon>Deinococci</taxon>
        <taxon>Deinococcales</taxon>
        <taxon>Deinococcaceae</taxon>
        <taxon>Deinococcus</taxon>
    </lineage>
</organism>
<feature type="region of interest" description="Disordered" evidence="1">
    <location>
        <begin position="1"/>
        <end position="28"/>
    </location>
</feature>
<dbReference type="KEGG" id="dwu:DVJ83_15715"/>
<reference evidence="5" key="2">
    <citation type="journal article" date="2025" name="Int. J. Biol. Macromol.">
        <title>Structural insights into signaling promiscuity of the CBASS anti-phage defense system from a radiation-resistant bacterium.</title>
        <authorList>
            <person name="Yang C.S."/>
            <person name="Shie M.Y."/>
            <person name="Huang S.W."/>
            <person name="Wang Y.C."/>
            <person name="Hou M.H."/>
            <person name="Chen C.J."/>
            <person name="Chen Y."/>
        </authorList>
    </citation>
    <scope>X-RAY CRYSTALLOGRAPHY (1.76 ANGSTROMS)</scope>
</reference>
<proteinExistence type="evidence at protein level"/>
<geneLocation type="plasmid" evidence="4">
    <name>pdrdi</name>
</geneLocation>
<accession>A0A345ILN8</accession>
<dbReference type="Proteomes" id="UP000253744">
    <property type="component" value="Plasmid pDrdI"/>
</dbReference>
<keyword evidence="3" id="KW-0614">Plasmid</keyword>
<dbReference type="RefSeq" id="WP_114673268.1">
    <property type="nucleotide sequence ID" value="NZ_CP031163.1"/>
</dbReference>
<dbReference type="PDB" id="8YSQ">
    <property type="method" value="X-ray"/>
    <property type="resolution" value="1.76 A"/>
    <property type="chains" value="A=1-405"/>
</dbReference>
<dbReference type="NCBIfam" id="NF033611">
    <property type="entry name" value="SAVED"/>
    <property type="match status" value="1"/>
</dbReference>
<evidence type="ECO:0000259" key="2">
    <source>
        <dbReference type="Pfam" id="PF18145"/>
    </source>
</evidence>
<dbReference type="SMR" id="A0A345ILN8"/>
<evidence type="ECO:0000313" key="4">
    <source>
        <dbReference type="Proteomes" id="UP000253744"/>
    </source>
</evidence>
<keyword evidence="5" id="KW-0002">3D-structure</keyword>
<gene>
    <name evidence="3" type="ORF">DVJ83_15715</name>
</gene>
<evidence type="ECO:0000256" key="1">
    <source>
        <dbReference type="SAM" id="MobiDB-lite"/>
    </source>
</evidence>
<dbReference type="Pfam" id="PF18145">
    <property type="entry name" value="SAVED"/>
    <property type="match status" value="1"/>
</dbReference>
<name>A0A345ILN8_9DEIO</name>
<reference evidence="3 4" key="1">
    <citation type="submission" date="2018-07" db="EMBL/GenBank/DDBJ databases">
        <title>Complete Genome and Methylome Analysis of Deinococcus wulumuqiensis NEB 479.</title>
        <authorList>
            <person name="Fomenkov A."/>
            <person name="Luyten Y."/>
            <person name="Vincze T."/>
            <person name="Anton B.P."/>
            <person name="Clark T."/>
            <person name="Roberts R.J."/>
            <person name="Morgan R.D."/>
        </authorList>
    </citation>
    <scope>NUCLEOTIDE SEQUENCE [LARGE SCALE GENOMIC DNA]</scope>
    <source>
        <strain evidence="3 4">NEB 479</strain>
        <plasmid evidence="4">Plasmid pdrdi</plasmid>
    </source>
</reference>
<evidence type="ECO:0007829" key="5">
    <source>
        <dbReference type="PDB" id="8YSQ"/>
    </source>
</evidence>
<dbReference type="EMBL" id="CP031163">
    <property type="protein sequence ID" value="AXH00611.1"/>
    <property type="molecule type" value="Genomic_DNA"/>
</dbReference>
<dbReference type="AlphaFoldDB" id="A0A345ILN8"/>
<evidence type="ECO:0000313" key="3">
    <source>
        <dbReference type="EMBL" id="AXH00611.1"/>
    </source>
</evidence>
<feature type="domain" description="SMODS-associated and fused to various effectors" evidence="2">
    <location>
        <begin position="208"/>
        <end position="399"/>
    </location>
</feature>
<feature type="compositionally biased region" description="Polar residues" evidence="1">
    <location>
        <begin position="9"/>
        <end position="18"/>
    </location>
</feature>
<dbReference type="InterPro" id="IPR040836">
    <property type="entry name" value="SAVED"/>
</dbReference>
<sequence>MSDPEQASPAATVQQTKAKYTKLPRPPIPEQTKRELWARAAGRCQFRGCNKLLYRDEVAKEAHNGATIAHIVAYSPDGPRGDTTRSEKLEKDISNLMLTCKTHGDHIDTLELVERYPEALLLEFKRDHEERVRNATAAVDSDKTTILIVQGAVSGKRVEVEPEQARKAIKPRWPANDGETLIDLNDLAIGEGRAAYWEVATEKIKAEAKQLLRRPAGQQPPQHLSIFALAPIPLLVLLGAEVNRVDVDLFQKHRGKSADTWCWDEGEPDADDDLKVFVPAELPGEIEDAAIIVSMTSIVDRKAVASAIGHPHHAFEIKARKPGPTFLKYRSQLTSFSNELYTILTTIRDDFRRVKRLHLILACPAPIAVEVGRSLIEKADPEAHVYEYLSPSYRRVLTINPKEGN</sequence>